<dbReference type="CDD" id="cd12172">
    <property type="entry name" value="PGDH_like_2"/>
    <property type="match status" value="1"/>
</dbReference>
<dbReference type="InterPro" id="IPR006139">
    <property type="entry name" value="D-isomer_2_OHA_DH_cat_dom"/>
</dbReference>
<dbReference type="FunFam" id="3.40.50.720:FF:000041">
    <property type="entry name" value="D-3-phosphoglycerate dehydrogenase"/>
    <property type="match status" value="1"/>
</dbReference>
<feature type="domain" description="D-isomer specific 2-hydroxyacid dehydrogenase NAD-binding" evidence="6">
    <location>
        <begin position="111"/>
        <end position="282"/>
    </location>
</feature>
<dbReference type="GO" id="GO:0047545">
    <property type="term" value="F:(S)-2-hydroxyglutarate dehydrogenase activity"/>
    <property type="evidence" value="ECO:0007669"/>
    <property type="project" value="UniProtKB-ARBA"/>
</dbReference>
<dbReference type="PANTHER" id="PTHR10996">
    <property type="entry name" value="2-HYDROXYACID DEHYDROGENASE-RELATED"/>
    <property type="match status" value="1"/>
</dbReference>
<organism evidence="7 8">
    <name type="scientific">Vicingus serpentipes</name>
    <dbReference type="NCBI Taxonomy" id="1926625"/>
    <lineage>
        <taxon>Bacteria</taxon>
        <taxon>Pseudomonadati</taxon>
        <taxon>Bacteroidota</taxon>
        <taxon>Flavobacteriia</taxon>
        <taxon>Flavobacteriales</taxon>
        <taxon>Vicingaceae</taxon>
        <taxon>Vicingus</taxon>
    </lineage>
</organism>
<keyword evidence="8" id="KW-1185">Reference proteome</keyword>
<evidence type="ECO:0000259" key="6">
    <source>
        <dbReference type="Pfam" id="PF02826"/>
    </source>
</evidence>
<dbReference type="OrthoDB" id="9805416at2"/>
<accession>A0A5C6RU55</accession>
<protein>
    <submittedName>
        <fullName evidence="7">Hydroxyacid dehydrogenase</fullName>
    </submittedName>
</protein>
<evidence type="ECO:0000313" key="7">
    <source>
        <dbReference type="EMBL" id="TXB65495.1"/>
    </source>
</evidence>
<dbReference type="Pfam" id="PF02826">
    <property type="entry name" value="2-Hacid_dh_C"/>
    <property type="match status" value="1"/>
</dbReference>
<evidence type="ECO:0000256" key="1">
    <source>
        <dbReference type="ARBA" id="ARBA00005854"/>
    </source>
</evidence>
<feature type="domain" description="D-isomer specific 2-hydroxyacid dehydrogenase catalytic" evidence="5">
    <location>
        <begin position="37"/>
        <end position="303"/>
    </location>
</feature>
<dbReference type="Pfam" id="PF00389">
    <property type="entry name" value="2-Hacid_dh"/>
    <property type="match status" value="1"/>
</dbReference>
<dbReference type="GO" id="GO:0016618">
    <property type="term" value="F:hydroxypyruvate reductase [NAD(P)H] activity"/>
    <property type="evidence" value="ECO:0007669"/>
    <property type="project" value="TreeGrafter"/>
</dbReference>
<evidence type="ECO:0000256" key="4">
    <source>
        <dbReference type="RuleBase" id="RU003719"/>
    </source>
</evidence>
<dbReference type="GO" id="GO:0051287">
    <property type="term" value="F:NAD binding"/>
    <property type="evidence" value="ECO:0007669"/>
    <property type="project" value="InterPro"/>
</dbReference>
<gene>
    <name evidence="7" type="ORF">FRY74_08720</name>
</gene>
<dbReference type="InterPro" id="IPR036291">
    <property type="entry name" value="NAD(P)-bd_dom_sf"/>
</dbReference>
<dbReference type="GO" id="GO:0006564">
    <property type="term" value="P:L-serine biosynthetic process"/>
    <property type="evidence" value="ECO:0007669"/>
    <property type="project" value="UniProtKB-ARBA"/>
</dbReference>
<keyword evidence="2 4" id="KW-0560">Oxidoreductase</keyword>
<dbReference type="GO" id="GO:0004617">
    <property type="term" value="F:phosphoglycerate dehydrogenase activity"/>
    <property type="evidence" value="ECO:0007669"/>
    <property type="project" value="UniProtKB-ARBA"/>
</dbReference>
<dbReference type="Proteomes" id="UP000321721">
    <property type="component" value="Unassembled WGS sequence"/>
</dbReference>
<dbReference type="InterPro" id="IPR006140">
    <property type="entry name" value="D-isomer_DH_NAD-bd"/>
</dbReference>
<dbReference type="GO" id="GO:0005829">
    <property type="term" value="C:cytosol"/>
    <property type="evidence" value="ECO:0007669"/>
    <property type="project" value="TreeGrafter"/>
</dbReference>
<dbReference type="Gene3D" id="3.40.50.720">
    <property type="entry name" value="NAD(P)-binding Rossmann-like Domain"/>
    <property type="match status" value="2"/>
</dbReference>
<dbReference type="RefSeq" id="WP_147100579.1">
    <property type="nucleotide sequence ID" value="NZ_VOOS01000003.1"/>
</dbReference>
<dbReference type="AlphaFoldDB" id="A0A5C6RU55"/>
<evidence type="ECO:0000313" key="8">
    <source>
        <dbReference type="Proteomes" id="UP000321721"/>
    </source>
</evidence>
<dbReference type="PROSITE" id="PS00670">
    <property type="entry name" value="D_2_HYDROXYACID_DH_2"/>
    <property type="match status" value="1"/>
</dbReference>
<sequence length="306" mass="33679">MRVAVTSPSFSKHPDLIAKMGEEFPDAKLNLEGLLFSKSELVEYLKDYDAAIVGLDEIDDEVLSQLPHLKIIAKYGVGLNNIDLEACKKYNVKIGWTGGVNRVSVAEMVLGNALSLLRNLYQTSNLLSDGVWKKDGGEQLTGKTVGIIGVGFIGKELIKMLKPFNCKILVNDVINQDAYYAENKLIEASKEEIFKNCDVITIHTPLTIETKYILNKQAFDMMKSNAIILNTARGGIVEENDLYFALTEGKIKAASLDVYEEEPPTNMKLLSLPNLICTPHIGGNAKEAVLAMGMSAIGHLIDFKIQ</sequence>
<dbReference type="InterPro" id="IPR050223">
    <property type="entry name" value="D-isomer_2-hydroxyacid_DH"/>
</dbReference>
<evidence type="ECO:0000256" key="3">
    <source>
        <dbReference type="ARBA" id="ARBA00023027"/>
    </source>
</evidence>
<dbReference type="PROSITE" id="PS00671">
    <property type="entry name" value="D_2_HYDROXYACID_DH_3"/>
    <property type="match status" value="1"/>
</dbReference>
<dbReference type="SUPFAM" id="SSF52283">
    <property type="entry name" value="Formate/glycerate dehydrogenase catalytic domain-like"/>
    <property type="match status" value="1"/>
</dbReference>
<dbReference type="EMBL" id="VOOS01000003">
    <property type="protein sequence ID" value="TXB65495.1"/>
    <property type="molecule type" value="Genomic_DNA"/>
</dbReference>
<proteinExistence type="inferred from homology"/>
<comment type="caution">
    <text evidence="7">The sequence shown here is derived from an EMBL/GenBank/DDBJ whole genome shotgun (WGS) entry which is preliminary data.</text>
</comment>
<dbReference type="GO" id="GO:0030267">
    <property type="term" value="F:glyoxylate reductase (NADPH) activity"/>
    <property type="evidence" value="ECO:0007669"/>
    <property type="project" value="TreeGrafter"/>
</dbReference>
<evidence type="ECO:0000256" key="2">
    <source>
        <dbReference type="ARBA" id="ARBA00023002"/>
    </source>
</evidence>
<dbReference type="InterPro" id="IPR029753">
    <property type="entry name" value="D-isomer_DH_CS"/>
</dbReference>
<name>A0A5C6RU55_9FLAO</name>
<dbReference type="PANTHER" id="PTHR10996:SF264">
    <property type="entry name" value="HYPOTHETICAL D-ISOMER SPECIFIC 2-HYDROXYACID DEHYDROGENASE (EUROFUNG)"/>
    <property type="match status" value="1"/>
</dbReference>
<keyword evidence="3" id="KW-0520">NAD</keyword>
<evidence type="ECO:0000259" key="5">
    <source>
        <dbReference type="Pfam" id="PF00389"/>
    </source>
</evidence>
<reference evidence="7 8" key="1">
    <citation type="submission" date="2019-08" db="EMBL/GenBank/DDBJ databases">
        <title>Genome of Vicingus serpentipes NCIMB 15042.</title>
        <authorList>
            <person name="Bowman J.P."/>
        </authorList>
    </citation>
    <scope>NUCLEOTIDE SEQUENCE [LARGE SCALE GENOMIC DNA]</scope>
    <source>
        <strain evidence="7 8">NCIMB 15042</strain>
    </source>
</reference>
<dbReference type="SUPFAM" id="SSF51735">
    <property type="entry name" value="NAD(P)-binding Rossmann-fold domains"/>
    <property type="match status" value="1"/>
</dbReference>
<comment type="similarity">
    <text evidence="1 4">Belongs to the D-isomer specific 2-hydroxyacid dehydrogenase family.</text>
</comment>